<dbReference type="EMBL" id="CP002380">
    <property type="protein sequence ID" value="ADX75163.1"/>
    <property type="molecule type" value="Genomic_DNA"/>
</dbReference>
<gene>
    <name evidence="4" type="ordered locus">Asphe3_40970</name>
</gene>
<feature type="region of interest" description="Disordered" evidence="1">
    <location>
        <begin position="1"/>
        <end position="53"/>
    </location>
</feature>
<feature type="transmembrane region" description="Helical" evidence="2">
    <location>
        <begin position="71"/>
        <end position="92"/>
    </location>
</feature>
<evidence type="ECO:0000313" key="4">
    <source>
        <dbReference type="EMBL" id="ADX75163.1"/>
    </source>
</evidence>
<dbReference type="InterPro" id="IPR012533">
    <property type="entry name" value="YcnI-copper_dom"/>
</dbReference>
<dbReference type="RefSeq" id="WP_013603030.1">
    <property type="nucleotide sequence ID" value="NC_015146.1"/>
</dbReference>
<sequence length="100" mass="9875">MALPVAQSYSDGTVRNWDDPVVEGQAEPQDPAPSFVTTAAAAGPDGHGSTTAAQTAAVPAASVSTDAPASILTWVALTAGLLGLAAGVAALFRAGRTRKS</sequence>
<organism evidence="4 5">
    <name type="scientific">Pseudarthrobacter phenanthrenivorans (strain DSM 18606 / JCM 16027 / LMG 23796 / Sphe3)</name>
    <name type="common">Arthrobacter phenanthrenivorans</name>
    <dbReference type="NCBI Taxonomy" id="930171"/>
    <lineage>
        <taxon>Bacteria</taxon>
        <taxon>Bacillati</taxon>
        <taxon>Actinomycetota</taxon>
        <taxon>Actinomycetes</taxon>
        <taxon>Micrococcales</taxon>
        <taxon>Micrococcaceae</taxon>
        <taxon>Pseudarthrobacter</taxon>
    </lineage>
</organism>
<geneLocation type="plasmid" evidence="4 5">
    <name>pASPHE301</name>
</geneLocation>
<keyword evidence="2" id="KW-1133">Transmembrane helix</keyword>
<reference evidence="5" key="1">
    <citation type="journal article" date="2011" name="Stand. Genomic Sci.">
        <title>Complete genome sequence of Arthrobacter phenanthrenivorans type strain (Sphe3).</title>
        <authorList>
            <person name="Kallimanis A."/>
            <person name="Labutti K.M."/>
            <person name="Lapidus A."/>
            <person name="Clum A."/>
            <person name="Lykidis A."/>
            <person name="Mavromatis K."/>
            <person name="Pagani I."/>
            <person name="Liolios K."/>
            <person name="Ivanova N."/>
            <person name="Goodwin L."/>
            <person name="Pitluck S."/>
            <person name="Chen A."/>
            <person name="Palaniappan K."/>
            <person name="Markowitz V."/>
            <person name="Bristow J."/>
            <person name="Velentzas A.D."/>
            <person name="Perisynakis A."/>
            <person name="Ouzounis C.C."/>
            <person name="Kyrpides N.C."/>
            <person name="Koukkou A.I."/>
            <person name="Drainas C."/>
        </authorList>
    </citation>
    <scope>NUCLEOTIDE SEQUENCE [LARGE SCALE GENOMIC DNA]</scope>
    <source>
        <strain evidence="5">DSM 18606 / JCM 16027 / LMG 23796 / Sphe3</strain>
        <plasmid evidence="5">Plasmid pASPHE301</plasmid>
    </source>
</reference>
<dbReference type="AlphaFoldDB" id="F0MCB2"/>
<feature type="domain" description="YncI copper-binding" evidence="3">
    <location>
        <begin position="2"/>
        <end position="35"/>
    </location>
</feature>
<dbReference type="InterPro" id="IPR038507">
    <property type="entry name" value="YcnI-like_sf"/>
</dbReference>
<evidence type="ECO:0000256" key="2">
    <source>
        <dbReference type="SAM" id="Phobius"/>
    </source>
</evidence>
<dbReference type="Proteomes" id="UP000008639">
    <property type="component" value="Plasmid pASPHE301"/>
</dbReference>
<proteinExistence type="predicted"/>
<keyword evidence="2" id="KW-0472">Membrane</keyword>
<keyword evidence="4" id="KW-0614">Plasmid</keyword>
<dbReference type="KEGG" id="apn:Asphe3_40970"/>
<evidence type="ECO:0000313" key="5">
    <source>
        <dbReference type="Proteomes" id="UP000008639"/>
    </source>
</evidence>
<dbReference type="Pfam" id="PF07987">
    <property type="entry name" value="DUF1775"/>
    <property type="match status" value="1"/>
</dbReference>
<dbReference type="Gene3D" id="2.60.40.2230">
    <property type="entry name" value="Uncharacterised protein YcnI-like PF07987, DUF1775"/>
    <property type="match status" value="1"/>
</dbReference>
<dbReference type="HOGENOM" id="CLU_2299891_0_0_11"/>
<evidence type="ECO:0000259" key="3">
    <source>
        <dbReference type="Pfam" id="PF07987"/>
    </source>
</evidence>
<keyword evidence="2" id="KW-0812">Transmembrane</keyword>
<evidence type="ECO:0000256" key="1">
    <source>
        <dbReference type="SAM" id="MobiDB-lite"/>
    </source>
</evidence>
<accession>F0MCB2</accession>
<protein>
    <recommendedName>
        <fullName evidence="3">YncI copper-binding domain-containing protein</fullName>
    </recommendedName>
</protein>
<name>F0MCB2_PSEPM</name>